<accession>A0AAD5EFL8</accession>
<sequence length="284" mass="31057">MKFSIAATFALGFLAVTAPFVSADSLSDEIDAATKKFCGGLALTAPTKSQTFTEGSKIKLTVTRKPNSESKVINAVDIYHIGSGNKLTYLGTTWTGKYKLNSKATISVDISKKAKNIKLPAQFEFRTWVHNNAGPDCTLMSKVFKVVPKSHKNDDGTDSIEDDGSSLDPNVDNGCFGVSVDKPSSGEKVKASEAYTVSLTRDSASHVEDFKSIELYKIDLQTKESTKVKDSWTGDEHVRAIFNVKDTLPASDISNQYAYYYKVTADTQHNETCSFHGHAFYVSN</sequence>
<evidence type="ECO:0000256" key="1">
    <source>
        <dbReference type="SAM" id="SignalP"/>
    </source>
</evidence>
<dbReference type="Proteomes" id="UP001206595">
    <property type="component" value="Unassembled WGS sequence"/>
</dbReference>
<dbReference type="EMBL" id="MU620901">
    <property type="protein sequence ID" value="KAI8582319.1"/>
    <property type="molecule type" value="Genomic_DNA"/>
</dbReference>
<comment type="caution">
    <text evidence="2">The sequence shown here is derived from an EMBL/GenBank/DDBJ whole genome shotgun (WGS) entry which is preliminary data.</text>
</comment>
<name>A0AAD5EFL8_UMBRA</name>
<keyword evidence="3" id="KW-1185">Reference proteome</keyword>
<reference evidence="2" key="2">
    <citation type="journal article" date="2022" name="Proc. Natl. Acad. Sci. U.S.A.">
        <title>Diploid-dominant life cycles characterize the early evolution of Fungi.</title>
        <authorList>
            <person name="Amses K.R."/>
            <person name="Simmons D.R."/>
            <person name="Longcore J.E."/>
            <person name="Mondo S.J."/>
            <person name="Seto K."/>
            <person name="Jeronimo G.H."/>
            <person name="Bonds A.E."/>
            <person name="Quandt C.A."/>
            <person name="Davis W.J."/>
            <person name="Chang Y."/>
            <person name="Federici B.A."/>
            <person name="Kuo A."/>
            <person name="LaButti K."/>
            <person name="Pangilinan J."/>
            <person name="Andreopoulos W."/>
            <person name="Tritt A."/>
            <person name="Riley R."/>
            <person name="Hundley H."/>
            <person name="Johnson J."/>
            <person name="Lipzen A."/>
            <person name="Barry K."/>
            <person name="Lang B.F."/>
            <person name="Cuomo C.A."/>
            <person name="Buchler N.E."/>
            <person name="Grigoriev I.V."/>
            <person name="Spatafora J.W."/>
            <person name="Stajich J.E."/>
            <person name="James T.Y."/>
        </authorList>
    </citation>
    <scope>NUCLEOTIDE SEQUENCE</scope>
    <source>
        <strain evidence="2">AG</strain>
    </source>
</reference>
<protein>
    <submittedName>
        <fullName evidence="2">Uncharacterized protein</fullName>
    </submittedName>
</protein>
<proteinExistence type="predicted"/>
<dbReference type="RefSeq" id="XP_051447323.1">
    <property type="nucleotide sequence ID" value="XM_051586913.1"/>
</dbReference>
<organism evidence="2 3">
    <name type="scientific">Umbelopsis ramanniana AG</name>
    <dbReference type="NCBI Taxonomy" id="1314678"/>
    <lineage>
        <taxon>Eukaryota</taxon>
        <taxon>Fungi</taxon>
        <taxon>Fungi incertae sedis</taxon>
        <taxon>Mucoromycota</taxon>
        <taxon>Mucoromycotina</taxon>
        <taxon>Umbelopsidomycetes</taxon>
        <taxon>Umbelopsidales</taxon>
        <taxon>Umbelopsidaceae</taxon>
        <taxon>Umbelopsis</taxon>
    </lineage>
</organism>
<reference evidence="2" key="1">
    <citation type="submission" date="2021-06" db="EMBL/GenBank/DDBJ databases">
        <authorList>
            <consortium name="DOE Joint Genome Institute"/>
            <person name="Mondo S.J."/>
            <person name="Amses K.R."/>
            <person name="Simmons D.R."/>
            <person name="Longcore J.E."/>
            <person name="Seto K."/>
            <person name="Alves G.H."/>
            <person name="Bonds A.E."/>
            <person name="Quandt C.A."/>
            <person name="Davis W.J."/>
            <person name="Chang Y."/>
            <person name="Letcher P.M."/>
            <person name="Powell M.J."/>
            <person name="Kuo A."/>
            <person name="Labutti K."/>
            <person name="Pangilinan J."/>
            <person name="Andreopoulos W."/>
            <person name="Tritt A."/>
            <person name="Riley R."/>
            <person name="Hundley H."/>
            <person name="Johnson J."/>
            <person name="Lipzen A."/>
            <person name="Barry K."/>
            <person name="Berbee M.L."/>
            <person name="Buchler N.E."/>
            <person name="Grigoriev I.V."/>
            <person name="Spatafora J.W."/>
            <person name="Stajich J.E."/>
            <person name="James T.Y."/>
        </authorList>
    </citation>
    <scope>NUCLEOTIDE SEQUENCE</scope>
    <source>
        <strain evidence="2">AG</strain>
    </source>
</reference>
<evidence type="ECO:0000313" key="2">
    <source>
        <dbReference type="EMBL" id="KAI8582319.1"/>
    </source>
</evidence>
<dbReference type="GeneID" id="75912261"/>
<keyword evidence="1" id="KW-0732">Signal</keyword>
<evidence type="ECO:0000313" key="3">
    <source>
        <dbReference type="Proteomes" id="UP001206595"/>
    </source>
</evidence>
<dbReference type="AlphaFoldDB" id="A0AAD5EFL8"/>
<feature type="signal peptide" evidence="1">
    <location>
        <begin position="1"/>
        <end position="23"/>
    </location>
</feature>
<feature type="chain" id="PRO_5041931426" evidence="1">
    <location>
        <begin position="24"/>
        <end position="284"/>
    </location>
</feature>
<gene>
    <name evidence="2" type="ORF">K450DRAFT_228409</name>
</gene>